<gene>
    <name evidence="1" type="ORF">ACFOU2_12220</name>
</gene>
<reference evidence="2" key="1">
    <citation type="journal article" date="2019" name="Int. J. Syst. Evol. Microbiol.">
        <title>The Global Catalogue of Microorganisms (GCM) 10K type strain sequencing project: providing services to taxonomists for standard genome sequencing and annotation.</title>
        <authorList>
            <consortium name="The Broad Institute Genomics Platform"/>
            <consortium name="The Broad Institute Genome Sequencing Center for Infectious Disease"/>
            <person name="Wu L."/>
            <person name="Ma J."/>
        </authorList>
    </citation>
    <scope>NUCLEOTIDE SEQUENCE [LARGE SCALE GENOMIC DNA]</scope>
    <source>
        <strain evidence="2">CCUG 61889</strain>
    </source>
</reference>
<sequence>PFNDPLTEAKSASLSGVPTPYKAKRAHSAFPFCLVSQAMLYGHFTTSHEVKKRLLVGGSRVL</sequence>
<evidence type="ECO:0000313" key="1">
    <source>
        <dbReference type="EMBL" id="MFC3884212.1"/>
    </source>
</evidence>
<dbReference type="Proteomes" id="UP001595752">
    <property type="component" value="Unassembled WGS sequence"/>
</dbReference>
<feature type="non-terminal residue" evidence="1">
    <location>
        <position position="1"/>
    </location>
</feature>
<dbReference type="RefSeq" id="WP_377915446.1">
    <property type="nucleotide sequence ID" value="NZ_JBHRZT010000052.1"/>
</dbReference>
<comment type="caution">
    <text evidence="1">The sequence shown here is derived from an EMBL/GenBank/DDBJ whole genome shotgun (WGS) entry which is preliminary data.</text>
</comment>
<protein>
    <submittedName>
        <fullName evidence="1">Uncharacterized protein</fullName>
    </submittedName>
</protein>
<dbReference type="EMBL" id="JBHRZT010000052">
    <property type="protein sequence ID" value="MFC3884212.1"/>
    <property type="molecule type" value="Genomic_DNA"/>
</dbReference>
<keyword evidence="2" id="KW-1185">Reference proteome</keyword>
<name>A0ABV8B3G7_9BACI</name>
<proteinExistence type="predicted"/>
<evidence type="ECO:0000313" key="2">
    <source>
        <dbReference type="Proteomes" id="UP001595752"/>
    </source>
</evidence>
<accession>A0ABV8B3G7</accession>
<organism evidence="1 2">
    <name type="scientific">Bacillus songklensis</name>
    <dbReference type="NCBI Taxonomy" id="1069116"/>
    <lineage>
        <taxon>Bacteria</taxon>
        <taxon>Bacillati</taxon>
        <taxon>Bacillota</taxon>
        <taxon>Bacilli</taxon>
        <taxon>Bacillales</taxon>
        <taxon>Bacillaceae</taxon>
        <taxon>Bacillus</taxon>
    </lineage>
</organism>